<dbReference type="CDD" id="cd03469">
    <property type="entry name" value="Rieske_RO_Alpha_N"/>
    <property type="match status" value="1"/>
</dbReference>
<evidence type="ECO:0000313" key="12">
    <source>
        <dbReference type="EMBL" id="MFC5719935.1"/>
    </source>
</evidence>
<comment type="caution">
    <text evidence="12">The sequence shown here is derived from an EMBL/GenBank/DDBJ whole genome shotgun (WGS) entry which is preliminary data.</text>
</comment>
<keyword evidence="4" id="KW-0442">Lipid degradation</keyword>
<dbReference type="Pfam" id="PF00355">
    <property type="entry name" value="Rieske"/>
    <property type="match status" value="1"/>
</dbReference>
<organism evidence="12 13">
    <name type="scientific">Streptomyces gamaensis</name>
    <dbReference type="NCBI Taxonomy" id="1763542"/>
    <lineage>
        <taxon>Bacteria</taxon>
        <taxon>Bacillati</taxon>
        <taxon>Actinomycetota</taxon>
        <taxon>Actinomycetes</taxon>
        <taxon>Kitasatosporales</taxon>
        <taxon>Streptomycetaceae</taxon>
        <taxon>Streptomyces</taxon>
    </lineage>
</organism>
<dbReference type="PANTHER" id="PTHR21266:SF60">
    <property type="entry name" value="3-KETOSTEROID-9-ALPHA-MONOOXYGENASE, OXYGENASE COMPONENT"/>
    <property type="match status" value="1"/>
</dbReference>
<accession>A0ABW0YZW1</accession>
<evidence type="ECO:0000256" key="6">
    <source>
        <dbReference type="ARBA" id="ARBA00023004"/>
    </source>
</evidence>
<evidence type="ECO:0000256" key="8">
    <source>
        <dbReference type="ARBA" id="ARBA00023221"/>
    </source>
</evidence>
<comment type="subunit">
    <text evidence="10">Homotrimer. The two-component system 3-ketosteroid-9-alpha-monooxygenase is composed of an oxygenase component KshA and a reductase component KshB.</text>
</comment>
<proteinExistence type="predicted"/>
<keyword evidence="3" id="KW-0479">Metal-binding</keyword>
<keyword evidence="2" id="KW-0001">2Fe-2S</keyword>
<evidence type="ECO:0000256" key="4">
    <source>
        <dbReference type="ARBA" id="ARBA00022963"/>
    </source>
</evidence>
<keyword evidence="7" id="KW-0411">Iron-sulfur</keyword>
<evidence type="ECO:0000313" key="13">
    <source>
        <dbReference type="Proteomes" id="UP001596083"/>
    </source>
</evidence>
<evidence type="ECO:0000256" key="10">
    <source>
        <dbReference type="ARBA" id="ARBA00046982"/>
    </source>
</evidence>
<keyword evidence="8" id="KW-0753">Steroid metabolism</keyword>
<dbReference type="InterPro" id="IPR036922">
    <property type="entry name" value="Rieske_2Fe-2S_sf"/>
</dbReference>
<evidence type="ECO:0000256" key="1">
    <source>
        <dbReference type="ARBA" id="ARBA00001962"/>
    </source>
</evidence>
<dbReference type="InterPro" id="IPR045605">
    <property type="entry name" value="KshA-like_C"/>
</dbReference>
<gene>
    <name evidence="12" type="ORF">ACFP1Z_07070</name>
</gene>
<evidence type="ECO:0000259" key="11">
    <source>
        <dbReference type="PROSITE" id="PS51296"/>
    </source>
</evidence>
<sequence length="337" mass="37260">MRSHLYRSPYPARTVADTAPEALPYPSGWFCLGFSREWPPGTVRTRGFMGADVVVYRTRNGVLRAVGPHCPHLGAHLGAGGTVEGELLVCPFHRFGFAVDGTCVRTPYGTPPRASLDRLTVRESRGIVWAWHAPDGTPPSWELPDLPAVARPRRVHRTAVAGHAQDVMENFVDYGHVTQLHRVDFLEVRSEPKADGPFYRASFRVGRPVPLLPAVQDIELLILGMGAGLLTIAMDRPRLRAAQWVFATPVAPGRLHYTMAANAVTGTPPHHPAALHRPLLDHAVGLGMNRWNLHAARADFPVFHHKTYLPHPRLNDEDGPIGAYRRWARQFHAPVAG</sequence>
<dbReference type="Gene3D" id="3.90.380.10">
    <property type="entry name" value="Naphthalene 1,2-dioxygenase Alpha Subunit, Chain A, domain 1"/>
    <property type="match status" value="1"/>
</dbReference>
<reference evidence="13" key="1">
    <citation type="journal article" date="2019" name="Int. J. Syst. Evol. Microbiol.">
        <title>The Global Catalogue of Microorganisms (GCM) 10K type strain sequencing project: providing services to taxonomists for standard genome sequencing and annotation.</title>
        <authorList>
            <consortium name="The Broad Institute Genomics Platform"/>
            <consortium name="The Broad Institute Genome Sequencing Center for Infectious Disease"/>
            <person name="Wu L."/>
            <person name="Ma J."/>
        </authorList>
    </citation>
    <scope>NUCLEOTIDE SEQUENCE [LARGE SCALE GENOMIC DNA]</scope>
    <source>
        <strain evidence="13">CGMCC 4.7304</strain>
    </source>
</reference>
<name>A0ABW0YZW1_9ACTN</name>
<dbReference type="Gene3D" id="2.102.10.10">
    <property type="entry name" value="Rieske [2Fe-2S] iron-sulphur domain"/>
    <property type="match status" value="1"/>
</dbReference>
<dbReference type="PANTHER" id="PTHR21266">
    <property type="entry name" value="IRON-SULFUR DOMAIN CONTAINING PROTEIN"/>
    <property type="match status" value="1"/>
</dbReference>
<evidence type="ECO:0000256" key="5">
    <source>
        <dbReference type="ARBA" id="ARBA00023002"/>
    </source>
</evidence>
<dbReference type="InterPro" id="IPR050584">
    <property type="entry name" value="Cholesterol_7-desaturase"/>
</dbReference>
<evidence type="ECO:0000256" key="3">
    <source>
        <dbReference type="ARBA" id="ARBA00022723"/>
    </source>
</evidence>
<dbReference type="PROSITE" id="PS51296">
    <property type="entry name" value="RIESKE"/>
    <property type="match status" value="1"/>
</dbReference>
<keyword evidence="8" id="KW-0443">Lipid metabolism</keyword>
<dbReference type="RefSeq" id="WP_390315025.1">
    <property type="nucleotide sequence ID" value="NZ_JBHSPB010000003.1"/>
</dbReference>
<evidence type="ECO:0000256" key="9">
    <source>
        <dbReference type="ARBA" id="ARBA00030944"/>
    </source>
</evidence>
<keyword evidence="13" id="KW-1185">Reference proteome</keyword>
<dbReference type="SUPFAM" id="SSF55961">
    <property type="entry name" value="Bet v1-like"/>
    <property type="match status" value="1"/>
</dbReference>
<dbReference type="InterPro" id="IPR017941">
    <property type="entry name" value="Rieske_2Fe-2S"/>
</dbReference>
<keyword evidence="6" id="KW-0408">Iron</keyword>
<feature type="domain" description="Rieske" evidence="11">
    <location>
        <begin position="29"/>
        <end position="130"/>
    </location>
</feature>
<dbReference type="SUPFAM" id="SSF50022">
    <property type="entry name" value="ISP domain"/>
    <property type="match status" value="1"/>
</dbReference>
<dbReference type="EMBL" id="JBHSPB010000003">
    <property type="protein sequence ID" value="MFC5719935.1"/>
    <property type="molecule type" value="Genomic_DNA"/>
</dbReference>
<dbReference type="Proteomes" id="UP001596083">
    <property type="component" value="Unassembled WGS sequence"/>
</dbReference>
<protein>
    <recommendedName>
        <fullName evidence="9">Rieske-type oxygenase</fullName>
    </recommendedName>
</protein>
<evidence type="ECO:0000256" key="2">
    <source>
        <dbReference type="ARBA" id="ARBA00022714"/>
    </source>
</evidence>
<keyword evidence="5" id="KW-0560">Oxidoreductase</keyword>
<comment type="cofactor">
    <cofactor evidence="1">
        <name>Fe cation</name>
        <dbReference type="ChEBI" id="CHEBI:24875"/>
    </cofactor>
</comment>
<dbReference type="Pfam" id="PF19298">
    <property type="entry name" value="KshA_C"/>
    <property type="match status" value="1"/>
</dbReference>
<evidence type="ECO:0000256" key="7">
    <source>
        <dbReference type="ARBA" id="ARBA00023014"/>
    </source>
</evidence>